<feature type="transmembrane region" description="Helical" evidence="5">
    <location>
        <begin position="69"/>
        <end position="88"/>
    </location>
</feature>
<keyword evidence="3 5" id="KW-1133">Transmembrane helix</keyword>
<organism evidence="7 8">
    <name type="scientific">Gryllus longicercus</name>
    <dbReference type="NCBI Taxonomy" id="2509291"/>
    <lineage>
        <taxon>Eukaryota</taxon>
        <taxon>Metazoa</taxon>
        <taxon>Ecdysozoa</taxon>
        <taxon>Arthropoda</taxon>
        <taxon>Hexapoda</taxon>
        <taxon>Insecta</taxon>
        <taxon>Pterygota</taxon>
        <taxon>Neoptera</taxon>
        <taxon>Polyneoptera</taxon>
        <taxon>Orthoptera</taxon>
        <taxon>Ensifera</taxon>
        <taxon>Gryllidea</taxon>
        <taxon>Grylloidea</taxon>
        <taxon>Gryllidae</taxon>
        <taxon>Gryllinae</taxon>
        <taxon>Gryllus</taxon>
    </lineage>
</organism>
<evidence type="ECO:0000313" key="7">
    <source>
        <dbReference type="EMBL" id="KAK7789394.1"/>
    </source>
</evidence>
<gene>
    <name evidence="7" type="ORF">R5R35_006941</name>
</gene>
<dbReference type="Proteomes" id="UP001378592">
    <property type="component" value="Unassembled WGS sequence"/>
</dbReference>
<dbReference type="AlphaFoldDB" id="A0AAN9YY94"/>
<feature type="transmembrane region" description="Helical" evidence="5">
    <location>
        <begin position="225"/>
        <end position="244"/>
    </location>
</feature>
<dbReference type="PANTHER" id="PTHR22950:SF349">
    <property type="entry name" value="AMINO ACID TRANSPORTER TRANSMEMBRANE DOMAIN-CONTAINING PROTEIN"/>
    <property type="match status" value="1"/>
</dbReference>
<dbReference type="Pfam" id="PF01490">
    <property type="entry name" value="Aa_trans"/>
    <property type="match status" value="1"/>
</dbReference>
<comment type="subcellular location">
    <subcellularLocation>
        <location evidence="1">Membrane</location>
        <topology evidence="1">Multi-pass membrane protein</topology>
    </subcellularLocation>
</comment>
<proteinExistence type="predicted"/>
<accession>A0AAN9YY94</accession>
<feature type="transmembrane region" description="Helical" evidence="5">
    <location>
        <begin position="6"/>
        <end position="24"/>
    </location>
</feature>
<dbReference type="PANTHER" id="PTHR22950">
    <property type="entry name" value="AMINO ACID TRANSPORTER"/>
    <property type="match status" value="1"/>
</dbReference>
<name>A0AAN9YY94_9ORTH</name>
<evidence type="ECO:0000256" key="1">
    <source>
        <dbReference type="ARBA" id="ARBA00004141"/>
    </source>
</evidence>
<evidence type="ECO:0000256" key="3">
    <source>
        <dbReference type="ARBA" id="ARBA00022989"/>
    </source>
</evidence>
<evidence type="ECO:0000256" key="4">
    <source>
        <dbReference type="ARBA" id="ARBA00023136"/>
    </source>
</evidence>
<feature type="transmembrane region" description="Helical" evidence="5">
    <location>
        <begin position="31"/>
        <end position="49"/>
    </location>
</feature>
<dbReference type="InterPro" id="IPR013057">
    <property type="entry name" value="AA_transpt_TM"/>
</dbReference>
<keyword evidence="2 5" id="KW-0812">Transmembrane</keyword>
<reference evidence="7 8" key="1">
    <citation type="submission" date="2024-03" db="EMBL/GenBank/DDBJ databases">
        <title>The genome assembly and annotation of the cricket Gryllus longicercus Weissman &amp; Gray.</title>
        <authorList>
            <person name="Szrajer S."/>
            <person name="Gray D."/>
            <person name="Ylla G."/>
        </authorList>
    </citation>
    <scope>NUCLEOTIDE SEQUENCE [LARGE SCALE GENOMIC DNA]</scope>
    <source>
        <strain evidence="7">DAG 2021-001</strain>
        <tissue evidence="7">Whole body minus gut</tissue>
    </source>
</reference>
<evidence type="ECO:0000256" key="5">
    <source>
        <dbReference type="SAM" id="Phobius"/>
    </source>
</evidence>
<feature type="transmembrane region" description="Helical" evidence="5">
    <location>
        <begin position="195"/>
        <end position="213"/>
    </location>
</feature>
<dbReference type="GO" id="GO:0005774">
    <property type="term" value="C:vacuolar membrane"/>
    <property type="evidence" value="ECO:0007669"/>
    <property type="project" value="TreeGrafter"/>
</dbReference>
<feature type="domain" description="Amino acid transporter transmembrane" evidence="6">
    <location>
        <begin position="6"/>
        <end position="278"/>
    </location>
</feature>
<evidence type="ECO:0000259" key="6">
    <source>
        <dbReference type="Pfam" id="PF01490"/>
    </source>
</evidence>
<comment type="caution">
    <text evidence="7">The sequence shown here is derived from an EMBL/GenBank/DDBJ whole genome shotgun (WGS) entry which is preliminary data.</text>
</comment>
<keyword evidence="8" id="KW-1185">Reference proteome</keyword>
<dbReference type="GO" id="GO:0015179">
    <property type="term" value="F:L-amino acid transmembrane transporter activity"/>
    <property type="evidence" value="ECO:0007669"/>
    <property type="project" value="TreeGrafter"/>
</dbReference>
<evidence type="ECO:0000256" key="2">
    <source>
        <dbReference type="ARBA" id="ARBA00022692"/>
    </source>
</evidence>
<feature type="transmembrane region" description="Helical" evidence="5">
    <location>
        <begin position="100"/>
        <end position="126"/>
    </location>
</feature>
<protein>
    <recommendedName>
        <fullName evidence="6">Amino acid transporter transmembrane domain-containing protein</fullName>
    </recommendedName>
</protein>
<feature type="transmembrane region" description="Helical" evidence="5">
    <location>
        <begin position="152"/>
        <end position="174"/>
    </location>
</feature>
<evidence type="ECO:0000313" key="8">
    <source>
        <dbReference type="Proteomes" id="UP001378592"/>
    </source>
</evidence>
<keyword evidence="4 5" id="KW-0472">Membrane</keyword>
<dbReference type="EMBL" id="JAZDUA010000765">
    <property type="protein sequence ID" value="KAK7789394.1"/>
    <property type="molecule type" value="Genomic_DNA"/>
</dbReference>
<sequence length="289" mass="32202">MDVRLHILVTLPFLLGLCLVTNMPSLLYISIMANVLTAVGVGLLLYVVWEQTKDKEDPPIVAATMDPLHFAMFVGSTLYSINNVPLVQCCERYMRDPRSMLALCGVLTRTIIVMAAALLVVGTVGYMRYGSDARPKIYYNFLPSTMMEATEATFIVAWCLSYPINNFVMYDLIWELNLKGMMRGYPKSKQTLASFGVRLALVLISTTLAVALPEFLVCEAFAHSLTVPLLVLGFPAMIELCLLWEVGDYGRFHYALIRDLLMVAFALYCTVCGIVQTILAFATGEIDKF</sequence>
<feature type="transmembrane region" description="Helical" evidence="5">
    <location>
        <begin position="256"/>
        <end position="282"/>
    </location>
</feature>